<feature type="transmembrane region" description="Helical" evidence="1">
    <location>
        <begin position="20"/>
        <end position="41"/>
    </location>
</feature>
<proteinExistence type="predicted"/>
<sequence>MKGVYQVLRGKPVGMTLFEVLISFSIFMLIVSILPVVFSLLNQKQEDMISYEEHILFLAQLQLDFRNGDSFWTNHNNTILYFNRPTDNSTIQFEMYQDKVRRRVNRTGHEVYLQNVKSMNVQSFDYGIVITLTSKNGATLHSTIVHPSFLPWGYSDG</sequence>
<gene>
    <name evidence="2" type="ordered locus">Bcell_1680</name>
</gene>
<dbReference type="EMBL" id="CP002394">
    <property type="protein sequence ID" value="ADU29943.1"/>
    <property type="molecule type" value="Genomic_DNA"/>
</dbReference>
<organism evidence="2 3">
    <name type="scientific">Evansella cellulosilytica (strain ATCC 21833 / DSM 2522 / FERM P-1141 / JCM 9156 / N-4)</name>
    <name type="common">Bacillus cellulosilyticus</name>
    <dbReference type="NCBI Taxonomy" id="649639"/>
    <lineage>
        <taxon>Bacteria</taxon>
        <taxon>Bacillati</taxon>
        <taxon>Bacillota</taxon>
        <taxon>Bacilli</taxon>
        <taxon>Bacillales</taxon>
        <taxon>Bacillaceae</taxon>
        <taxon>Evansella</taxon>
    </lineage>
</organism>
<dbReference type="Proteomes" id="UP000001401">
    <property type="component" value="Chromosome"/>
</dbReference>
<dbReference type="AlphaFoldDB" id="E6TWZ3"/>
<dbReference type="STRING" id="649639.Bcell_1680"/>
<dbReference type="HOGENOM" id="CLU_126422_1_0_9"/>
<evidence type="ECO:0000313" key="3">
    <source>
        <dbReference type="Proteomes" id="UP000001401"/>
    </source>
</evidence>
<keyword evidence="3" id="KW-1185">Reference proteome</keyword>
<reference evidence="2" key="1">
    <citation type="submission" date="2010-12" db="EMBL/GenBank/DDBJ databases">
        <title>Complete sequence of Bacillus cellulosilyticus DSM 2522.</title>
        <authorList>
            <consortium name="US DOE Joint Genome Institute"/>
            <person name="Lucas S."/>
            <person name="Copeland A."/>
            <person name="Lapidus A."/>
            <person name="Cheng J.-F."/>
            <person name="Bruce D."/>
            <person name="Goodwin L."/>
            <person name="Pitluck S."/>
            <person name="Chertkov O."/>
            <person name="Detter J.C."/>
            <person name="Han C."/>
            <person name="Tapia R."/>
            <person name="Land M."/>
            <person name="Hauser L."/>
            <person name="Jeffries C."/>
            <person name="Kyrpides N."/>
            <person name="Ivanova N."/>
            <person name="Mikhailova N."/>
            <person name="Brumm P."/>
            <person name="Mead D."/>
            <person name="Woyke T."/>
        </authorList>
    </citation>
    <scope>NUCLEOTIDE SEQUENCE [LARGE SCALE GENOMIC DNA]</scope>
    <source>
        <strain evidence="2">DSM 2522</strain>
    </source>
</reference>
<evidence type="ECO:0000256" key="1">
    <source>
        <dbReference type="SAM" id="Phobius"/>
    </source>
</evidence>
<keyword evidence="1" id="KW-0472">Membrane</keyword>
<protein>
    <submittedName>
        <fullName evidence="2">ComG operon protein</fullName>
    </submittedName>
</protein>
<keyword evidence="1" id="KW-1133">Transmembrane helix</keyword>
<dbReference type="KEGG" id="bco:Bcell_1680"/>
<name>E6TWZ3_EVAC2</name>
<dbReference type="eggNOG" id="COG4940">
    <property type="taxonomic scope" value="Bacteria"/>
</dbReference>
<dbReference type="NCBIfam" id="NF041002">
    <property type="entry name" value="pilin_ComGF"/>
    <property type="match status" value="1"/>
</dbReference>
<accession>E6TWZ3</accession>
<keyword evidence="1" id="KW-0812">Transmembrane</keyword>
<dbReference type="Pfam" id="PF15980">
    <property type="entry name" value="ComGF"/>
    <property type="match status" value="1"/>
</dbReference>
<evidence type="ECO:0000313" key="2">
    <source>
        <dbReference type="EMBL" id="ADU29943.1"/>
    </source>
</evidence>
<dbReference type="InterPro" id="IPR016977">
    <property type="entry name" value="ComGF"/>
</dbReference>